<organism evidence="1 2">
    <name type="scientific">Caerostris extrusa</name>
    <name type="common">Bark spider</name>
    <name type="synonym">Caerostris bankana</name>
    <dbReference type="NCBI Taxonomy" id="172846"/>
    <lineage>
        <taxon>Eukaryota</taxon>
        <taxon>Metazoa</taxon>
        <taxon>Ecdysozoa</taxon>
        <taxon>Arthropoda</taxon>
        <taxon>Chelicerata</taxon>
        <taxon>Arachnida</taxon>
        <taxon>Araneae</taxon>
        <taxon>Araneomorphae</taxon>
        <taxon>Entelegynae</taxon>
        <taxon>Araneoidea</taxon>
        <taxon>Araneidae</taxon>
        <taxon>Caerostris</taxon>
    </lineage>
</organism>
<dbReference type="AlphaFoldDB" id="A0AAV4QYQ0"/>
<dbReference type="EMBL" id="BPLR01007072">
    <property type="protein sequence ID" value="GIY14362.1"/>
    <property type="molecule type" value="Genomic_DNA"/>
</dbReference>
<evidence type="ECO:0000313" key="1">
    <source>
        <dbReference type="EMBL" id="GIY14362.1"/>
    </source>
</evidence>
<feature type="non-terminal residue" evidence="1">
    <location>
        <position position="32"/>
    </location>
</feature>
<comment type="caution">
    <text evidence="1">The sequence shown here is derived from an EMBL/GenBank/DDBJ whole genome shotgun (WGS) entry which is preliminary data.</text>
</comment>
<dbReference type="Proteomes" id="UP001054945">
    <property type="component" value="Unassembled WGS sequence"/>
</dbReference>
<gene>
    <name evidence="1" type="ORF">CEXT_618781</name>
</gene>
<evidence type="ECO:0000313" key="2">
    <source>
        <dbReference type="Proteomes" id="UP001054945"/>
    </source>
</evidence>
<accession>A0AAV4QYQ0</accession>
<protein>
    <submittedName>
        <fullName evidence="1">Uncharacterized protein</fullName>
    </submittedName>
</protein>
<keyword evidence="2" id="KW-1185">Reference proteome</keyword>
<name>A0AAV4QYQ0_CAEEX</name>
<reference evidence="1 2" key="1">
    <citation type="submission" date="2021-06" db="EMBL/GenBank/DDBJ databases">
        <title>Caerostris extrusa draft genome.</title>
        <authorList>
            <person name="Kono N."/>
            <person name="Arakawa K."/>
        </authorList>
    </citation>
    <scope>NUCLEOTIDE SEQUENCE [LARGE SCALE GENOMIC DNA]</scope>
</reference>
<sequence>MSMDGWIPRNAHSSSFLLNKMALRSSTRKARN</sequence>
<proteinExistence type="predicted"/>